<comment type="caution">
    <text evidence="3">The sequence shown here is derived from an EMBL/GenBank/DDBJ whole genome shotgun (WGS) entry which is preliminary data.</text>
</comment>
<dbReference type="Pfam" id="PF04366">
    <property type="entry name" value="Ysc84"/>
    <property type="match status" value="1"/>
</dbReference>
<dbReference type="OrthoDB" id="198978at2"/>
<feature type="domain" description="Ysc84 actin-binding" evidence="2">
    <location>
        <begin position="104"/>
        <end position="187"/>
    </location>
</feature>
<dbReference type="AlphaFoldDB" id="A0A261UX94"/>
<sequence length="191" mass="19763">MNRRNFVTLPAALMLATALAACSTTGPKSSASPGSKRQEINSGVDATLSRLYSTVKGSREMANNAKGILVFPNVLQAGFVVGAQYGEGALRVGNANAGYYSMTSGSIGWQAGAQSRAVVIMFMTQEELTKFRNSNGWSAGADASVAVAKIGANGAVDTNTAKQSVVAFFLTNAGLMADLSIQGTKISKLDL</sequence>
<reference evidence="4" key="1">
    <citation type="submission" date="2017-05" db="EMBL/GenBank/DDBJ databases">
        <title>Complete and WGS of Bordetella genogroups.</title>
        <authorList>
            <person name="Spilker T."/>
            <person name="Lipuma J."/>
        </authorList>
    </citation>
    <scope>NUCLEOTIDE SEQUENCE [LARGE SCALE GENOMIC DNA]</scope>
    <source>
        <strain evidence="4">AU8856</strain>
    </source>
</reference>
<dbReference type="CDD" id="cd11524">
    <property type="entry name" value="SYLF"/>
    <property type="match status" value="1"/>
</dbReference>
<evidence type="ECO:0000313" key="4">
    <source>
        <dbReference type="Proteomes" id="UP000215767"/>
    </source>
</evidence>
<evidence type="ECO:0000256" key="1">
    <source>
        <dbReference type="SAM" id="SignalP"/>
    </source>
</evidence>
<keyword evidence="4" id="KW-1185">Reference proteome</keyword>
<dbReference type="InterPro" id="IPR007461">
    <property type="entry name" value="Ysc84_actin-binding"/>
</dbReference>
<evidence type="ECO:0000259" key="2">
    <source>
        <dbReference type="Pfam" id="PF04366"/>
    </source>
</evidence>
<accession>A0A261UX94</accession>
<dbReference type="EMBL" id="NEVS01000001">
    <property type="protein sequence ID" value="OZI66504.1"/>
    <property type="molecule type" value="Genomic_DNA"/>
</dbReference>
<dbReference type="Proteomes" id="UP000215767">
    <property type="component" value="Unassembled WGS sequence"/>
</dbReference>
<proteinExistence type="predicted"/>
<feature type="signal peptide" evidence="1">
    <location>
        <begin position="1"/>
        <end position="20"/>
    </location>
</feature>
<organism evidence="3 4">
    <name type="scientific">Bordetella genomosp. 11</name>
    <dbReference type="NCBI Taxonomy" id="1416808"/>
    <lineage>
        <taxon>Bacteria</taxon>
        <taxon>Pseudomonadati</taxon>
        <taxon>Pseudomonadota</taxon>
        <taxon>Betaproteobacteria</taxon>
        <taxon>Burkholderiales</taxon>
        <taxon>Alcaligenaceae</taxon>
        <taxon>Bordetella</taxon>
    </lineage>
</organism>
<feature type="chain" id="PRO_5013012024" description="Ysc84 actin-binding domain-containing protein" evidence="1">
    <location>
        <begin position="21"/>
        <end position="191"/>
    </location>
</feature>
<name>A0A261UX94_9BORD</name>
<dbReference type="PROSITE" id="PS51257">
    <property type="entry name" value="PROKAR_LIPOPROTEIN"/>
    <property type="match status" value="1"/>
</dbReference>
<gene>
    <name evidence="3" type="ORF">CAL28_01845</name>
</gene>
<protein>
    <recommendedName>
        <fullName evidence="2">Ysc84 actin-binding domain-containing protein</fullName>
    </recommendedName>
</protein>
<evidence type="ECO:0000313" key="3">
    <source>
        <dbReference type="EMBL" id="OZI66504.1"/>
    </source>
</evidence>
<dbReference type="RefSeq" id="WP_094839713.1">
    <property type="nucleotide sequence ID" value="NZ_NEVS01000001.1"/>
</dbReference>
<keyword evidence="1" id="KW-0732">Signal</keyword>